<dbReference type="GO" id="GO:0004180">
    <property type="term" value="F:carboxypeptidase activity"/>
    <property type="evidence" value="ECO:0007669"/>
    <property type="project" value="UniProtKB-ARBA"/>
</dbReference>
<feature type="signal peptide" evidence="9">
    <location>
        <begin position="1"/>
        <end position="22"/>
    </location>
</feature>
<keyword evidence="5 7" id="KW-0573">Peptidoglycan synthesis</keyword>
<dbReference type="InterPro" id="IPR005490">
    <property type="entry name" value="LD_TPept_cat_dom"/>
</dbReference>
<evidence type="ECO:0000313" key="11">
    <source>
        <dbReference type="EMBL" id="MBB3773343.1"/>
    </source>
</evidence>
<evidence type="ECO:0000256" key="1">
    <source>
        <dbReference type="ARBA" id="ARBA00004752"/>
    </source>
</evidence>
<comment type="pathway">
    <text evidence="1 7">Cell wall biogenesis; peptidoglycan biosynthesis.</text>
</comment>
<feature type="active site" description="Nucleophile" evidence="7">
    <location>
        <position position="156"/>
    </location>
</feature>
<accession>A0A839ZEU6</accession>
<dbReference type="PANTHER" id="PTHR36699">
    <property type="entry name" value="LD-TRANSPEPTIDASE"/>
    <property type="match status" value="1"/>
</dbReference>
<dbReference type="CDD" id="cd16913">
    <property type="entry name" value="YkuD_like"/>
    <property type="match status" value="1"/>
</dbReference>
<evidence type="ECO:0000256" key="3">
    <source>
        <dbReference type="ARBA" id="ARBA00022679"/>
    </source>
</evidence>
<keyword evidence="6 7" id="KW-0961">Cell wall biogenesis/degradation</keyword>
<feature type="region of interest" description="Disordered" evidence="8">
    <location>
        <begin position="314"/>
        <end position="347"/>
    </location>
</feature>
<evidence type="ECO:0000256" key="2">
    <source>
        <dbReference type="ARBA" id="ARBA00005992"/>
    </source>
</evidence>
<dbReference type="GO" id="GO:0071555">
    <property type="term" value="P:cell wall organization"/>
    <property type="evidence" value="ECO:0007669"/>
    <property type="project" value="UniProtKB-UniRule"/>
</dbReference>
<evidence type="ECO:0000256" key="4">
    <source>
        <dbReference type="ARBA" id="ARBA00022960"/>
    </source>
</evidence>
<dbReference type="GO" id="GO:0016740">
    <property type="term" value="F:transferase activity"/>
    <property type="evidence" value="ECO:0007669"/>
    <property type="project" value="UniProtKB-KW"/>
</dbReference>
<dbReference type="EMBL" id="JACICD010000010">
    <property type="protein sequence ID" value="MBB3773343.1"/>
    <property type="molecule type" value="Genomic_DNA"/>
</dbReference>
<dbReference type="SUPFAM" id="SSF141523">
    <property type="entry name" value="L,D-transpeptidase catalytic domain-like"/>
    <property type="match status" value="1"/>
</dbReference>
<dbReference type="GO" id="GO:0008360">
    <property type="term" value="P:regulation of cell shape"/>
    <property type="evidence" value="ECO:0007669"/>
    <property type="project" value="UniProtKB-UniRule"/>
</dbReference>
<dbReference type="PROSITE" id="PS51257">
    <property type="entry name" value="PROKAR_LIPOPROTEIN"/>
    <property type="match status" value="1"/>
</dbReference>
<evidence type="ECO:0000256" key="9">
    <source>
        <dbReference type="SAM" id="SignalP"/>
    </source>
</evidence>
<keyword evidence="9" id="KW-0732">Signal</keyword>
<dbReference type="UniPathway" id="UPA00219"/>
<dbReference type="AlphaFoldDB" id="A0A839ZEU6"/>
<feature type="chain" id="PRO_5032653855" evidence="9">
    <location>
        <begin position="23"/>
        <end position="347"/>
    </location>
</feature>
<evidence type="ECO:0000256" key="8">
    <source>
        <dbReference type="SAM" id="MobiDB-lite"/>
    </source>
</evidence>
<dbReference type="InterPro" id="IPR038063">
    <property type="entry name" value="Transpep_catalytic_dom"/>
</dbReference>
<name>A0A839ZEU6_9HYPH</name>
<dbReference type="RefSeq" id="WP_246340308.1">
    <property type="nucleotide sequence ID" value="NZ_JACICD010000010.1"/>
</dbReference>
<feature type="active site" description="Proton donor/acceptor" evidence="7">
    <location>
        <position position="148"/>
    </location>
</feature>
<comment type="caution">
    <text evidence="11">The sequence shown here is derived from an EMBL/GenBank/DDBJ whole genome shotgun (WGS) entry which is preliminary data.</text>
</comment>
<organism evidence="11 12">
    <name type="scientific">Ancylobacter tetraedralis</name>
    <dbReference type="NCBI Taxonomy" id="217068"/>
    <lineage>
        <taxon>Bacteria</taxon>
        <taxon>Pseudomonadati</taxon>
        <taxon>Pseudomonadota</taxon>
        <taxon>Alphaproteobacteria</taxon>
        <taxon>Hyphomicrobiales</taxon>
        <taxon>Xanthobacteraceae</taxon>
        <taxon>Ancylobacter</taxon>
    </lineage>
</organism>
<dbReference type="PROSITE" id="PS52029">
    <property type="entry name" value="LD_TPASE"/>
    <property type="match status" value="1"/>
</dbReference>
<dbReference type="PANTHER" id="PTHR36699:SF1">
    <property type="entry name" value="L,D-TRANSPEPTIDASE YAFK-RELATED"/>
    <property type="match status" value="1"/>
</dbReference>
<dbReference type="Pfam" id="PF03734">
    <property type="entry name" value="YkuD"/>
    <property type="match status" value="1"/>
</dbReference>
<comment type="similarity">
    <text evidence="2">Belongs to the YkuD family.</text>
</comment>
<proteinExistence type="inferred from homology"/>
<feature type="domain" description="L,D-TPase catalytic" evidence="10">
    <location>
        <begin position="56"/>
        <end position="187"/>
    </location>
</feature>
<evidence type="ECO:0000259" key="10">
    <source>
        <dbReference type="PROSITE" id="PS52029"/>
    </source>
</evidence>
<dbReference type="GO" id="GO:0009252">
    <property type="term" value="P:peptidoglycan biosynthetic process"/>
    <property type="evidence" value="ECO:0007669"/>
    <property type="project" value="UniProtKB-UniPathway"/>
</dbReference>
<evidence type="ECO:0000313" key="12">
    <source>
        <dbReference type="Proteomes" id="UP000533469"/>
    </source>
</evidence>
<evidence type="ECO:0000256" key="7">
    <source>
        <dbReference type="PROSITE-ProRule" id="PRU01373"/>
    </source>
</evidence>
<sequence>MVVKLLARWGLLAALVLSAGLAGCVGDRGDDRGSVPLNDKIVSEMTAKGMTPADPILIRIYKQESELEVWKRTNRGTYALLKTYPMCRWSGKLGPKTQEGDRQAPEGFYTITPAQLNPRSQFYLSFNLGYPNPLESALGYTGSALMVHGACTSAGCYAMTNNGVAEIYALGREALKGGQQSFPVQALPFRMTPANFAAHRNDPNVAFWRNLKEGVDYFNLTRQPPVVSACGGRYRFTPAGSPAEPGLDPLGPCPAEPVVEPTSVEIVQRVQQREVADFAEAAAIASVNPELAGPYVDGGMHPMFRDVLRRGGPEKLASLTSGQVPVSQPDAALADPYRGAETASAEQ</sequence>
<keyword evidence="3" id="KW-0808">Transferase</keyword>
<dbReference type="Proteomes" id="UP000533469">
    <property type="component" value="Unassembled WGS sequence"/>
</dbReference>
<evidence type="ECO:0000256" key="6">
    <source>
        <dbReference type="ARBA" id="ARBA00023316"/>
    </source>
</evidence>
<protein>
    <submittedName>
        <fullName evidence="11">Murein L,D-transpeptidase YafK</fullName>
    </submittedName>
</protein>
<evidence type="ECO:0000256" key="5">
    <source>
        <dbReference type="ARBA" id="ARBA00022984"/>
    </source>
</evidence>
<keyword evidence="4 7" id="KW-0133">Cell shape</keyword>
<keyword evidence="12" id="KW-1185">Reference proteome</keyword>
<reference evidence="11 12" key="1">
    <citation type="submission" date="2020-08" db="EMBL/GenBank/DDBJ databases">
        <title>Genomic Encyclopedia of Type Strains, Phase IV (KMG-IV): sequencing the most valuable type-strain genomes for metagenomic binning, comparative biology and taxonomic classification.</title>
        <authorList>
            <person name="Goeker M."/>
        </authorList>
    </citation>
    <scope>NUCLEOTIDE SEQUENCE [LARGE SCALE GENOMIC DNA]</scope>
    <source>
        <strain evidence="11 12">DSM 5895</strain>
    </source>
</reference>
<gene>
    <name evidence="11" type="ORF">FHS55_003978</name>
</gene>